<organism evidence="3 4">
    <name type="scientific">Pseudodesulfovibrio cashew</name>
    <dbReference type="NCBI Taxonomy" id="2678688"/>
    <lineage>
        <taxon>Bacteria</taxon>
        <taxon>Pseudomonadati</taxon>
        <taxon>Thermodesulfobacteriota</taxon>
        <taxon>Desulfovibrionia</taxon>
        <taxon>Desulfovibrionales</taxon>
        <taxon>Desulfovibrionaceae</taxon>
    </lineage>
</organism>
<dbReference type="RefSeq" id="WP_158947580.1">
    <property type="nucleotide sequence ID" value="NZ_CP046400.1"/>
</dbReference>
<keyword evidence="1" id="KW-0227">DNA damage</keyword>
<dbReference type="GO" id="GO:0008168">
    <property type="term" value="F:methyltransferase activity"/>
    <property type="evidence" value="ECO:0007669"/>
    <property type="project" value="UniProtKB-KW"/>
</dbReference>
<dbReference type="InterPro" id="IPR052520">
    <property type="entry name" value="ATL_DNA_repair"/>
</dbReference>
<keyword evidence="3" id="KW-0808">Transferase</keyword>
<dbReference type="InterPro" id="IPR014048">
    <property type="entry name" value="MethylDNA_cys_MeTrfase_DNA-bd"/>
</dbReference>
<dbReference type="Proteomes" id="UP000428328">
    <property type="component" value="Chromosome"/>
</dbReference>
<evidence type="ECO:0000259" key="2">
    <source>
        <dbReference type="Pfam" id="PF01035"/>
    </source>
</evidence>
<reference evidence="3 4" key="1">
    <citation type="submission" date="2019-11" db="EMBL/GenBank/DDBJ databases">
        <authorList>
            <person name="Zheng R.K."/>
            <person name="Sun C.M."/>
        </authorList>
    </citation>
    <scope>NUCLEOTIDE SEQUENCE [LARGE SCALE GENOMIC DNA]</scope>
    <source>
        <strain evidence="3 4">SRB007</strain>
    </source>
</reference>
<dbReference type="Gene3D" id="1.10.10.10">
    <property type="entry name" value="Winged helix-like DNA-binding domain superfamily/Winged helix DNA-binding domain"/>
    <property type="match status" value="1"/>
</dbReference>
<dbReference type="InterPro" id="IPR036388">
    <property type="entry name" value="WH-like_DNA-bd_sf"/>
</dbReference>
<dbReference type="PANTHER" id="PTHR42942:SF1">
    <property type="entry name" value="ALKYLTRANSFERASE-LIKE PROTEIN 1"/>
    <property type="match status" value="1"/>
</dbReference>
<dbReference type="CDD" id="cd06445">
    <property type="entry name" value="ATase"/>
    <property type="match status" value="1"/>
</dbReference>
<keyword evidence="3" id="KW-0489">Methyltransferase</keyword>
<dbReference type="EMBL" id="CP046400">
    <property type="protein sequence ID" value="QGY40354.1"/>
    <property type="molecule type" value="Genomic_DNA"/>
</dbReference>
<dbReference type="GO" id="GO:0032259">
    <property type="term" value="P:methylation"/>
    <property type="evidence" value="ECO:0007669"/>
    <property type="project" value="UniProtKB-KW"/>
</dbReference>
<gene>
    <name evidence="3" type="ORF">GM415_09510</name>
</gene>
<name>A0A6I6JS23_9BACT</name>
<dbReference type="InterPro" id="IPR036217">
    <property type="entry name" value="MethylDNA_cys_MeTrfase_DNAb"/>
</dbReference>
<protein>
    <submittedName>
        <fullName evidence="3">DNA methyltransferase</fullName>
    </submittedName>
</protein>
<keyword evidence="4" id="KW-1185">Reference proteome</keyword>
<dbReference type="AlphaFoldDB" id="A0A6I6JS23"/>
<evidence type="ECO:0000313" key="3">
    <source>
        <dbReference type="EMBL" id="QGY40354.1"/>
    </source>
</evidence>
<dbReference type="PANTHER" id="PTHR42942">
    <property type="entry name" value="6-O-METHYLGUANINE DNA METHYLTRANSFERASE"/>
    <property type="match status" value="1"/>
</dbReference>
<dbReference type="GO" id="GO:0006281">
    <property type="term" value="P:DNA repair"/>
    <property type="evidence" value="ECO:0007669"/>
    <property type="project" value="InterPro"/>
</dbReference>
<proteinExistence type="predicted"/>
<dbReference type="Pfam" id="PF01035">
    <property type="entry name" value="DNA_binding_1"/>
    <property type="match status" value="1"/>
</dbReference>
<dbReference type="SUPFAM" id="SSF46767">
    <property type="entry name" value="Methylated DNA-protein cysteine methyltransferase, C-terminal domain"/>
    <property type="match status" value="1"/>
</dbReference>
<evidence type="ECO:0000313" key="4">
    <source>
        <dbReference type="Proteomes" id="UP000428328"/>
    </source>
</evidence>
<evidence type="ECO:0000256" key="1">
    <source>
        <dbReference type="ARBA" id="ARBA00022763"/>
    </source>
</evidence>
<feature type="domain" description="Methylated-DNA-[protein]-cysteine S-methyltransferase DNA binding" evidence="2">
    <location>
        <begin position="4"/>
        <end position="85"/>
    </location>
</feature>
<dbReference type="KEGG" id="psel:GM415_09510"/>
<sequence length="116" mass="13045">MTLPFTRRVIERIHAIPRGKVTTYGAVAAMAGSPRAARQVVRILHSSSRKEGLPWHRVIRKDGSIGLPAQRGGDLQRELLEAEGVTFDQRDRVELKRWLWRPQADAAPCNNDQPQG</sequence>
<accession>A0A6I6JS23</accession>